<comment type="caution">
    <text evidence="1">The sequence shown here is derived from an EMBL/GenBank/DDBJ whole genome shotgun (WGS) entry which is preliminary data.</text>
</comment>
<dbReference type="EMBL" id="CAVLGL010000137">
    <property type="protein sequence ID" value="CAK1601576.1"/>
    <property type="molecule type" value="Genomic_DNA"/>
</dbReference>
<accession>A0AAV1M6K9</accession>
<evidence type="ECO:0000313" key="1">
    <source>
        <dbReference type="EMBL" id="CAK1601576.1"/>
    </source>
</evidence>
<evidence type="ECO:0000313" key="2">
    <source>
        <dbReference type="Proteomes" id="UP001314205"/>
    </source>
</evidence>
<dbReference type="AlphaFoldDB" id="A0AAV1M6K9"/>
<proteinExistence type="predicted"/>
<name>A0AAV1M6K9_9NEOP</name>
<protein>
    <submittedName>
        <fullName evidence="1">Uncharacterized protein</fullName>
    </submittedName>
</protein>
<reference evidence="1 2" key="1">
    <citation type="submission" date="2023-11" db="EMBL/GenBank/DDBJ databases">
        <authorList>
            <person name="Hedman E."/>
            <person name="Englund M."/>
            <person name="Stromberg M."/>
            <person name="Nyberg Akerstrom W."/>
            <person name="Nylinder S."/>
            <person name="Jareborg N."/>
            <person name="Kallberg Y."/>
            <person name="Kronander E."/>
        </authorList>
    </citation>
    <scope>NUCLEOTIDE SEQUENCE [LARGE SCALE GENOMIC DNA]</scope>
</reference>
<dbReference type="PANTHER" id="PTHR37984">
    <property type="entry name" value="PROTEIN CBG26694"/>
    <property type="match status" value="1"/>
</dbReference>
<sequence>MSNHIAPEPGEVAQQHKFCLRTQNEYESVANYVAGLKEIGDSKLTNTAVKLRTYTGEIIKPLGTSKIQISYNNRQIIGRIFIIAVKVDPVVGREWLRDLKLQFNLNSIYIEYKEESDITEQEFGVKLQNLLEEYQELFTEEIGKINNFQASFKLKDGVVPIFLKPRSVPFALRNQVEAEIDRLEKADIRMKKSHTYNGVHLSSPLLNKMARYV</sequence>
<keyword evidence="2" id="KW-1185">Reference proteome</keyword>
<dbReference type="Proteomes" id="UP001314205">
    <property type="component" value="Unassembled WGS sequence"/>
</dbReference>
<dbReference type="PANTHER" id="PTHR37984:SF5">
    <property type="entry name" value="PROTEIN NYNRIN-LIKE"/>
    <property type="match status" value="1"/>
</dbReference>
<organism evidence="1 2">
    <name type="scientific">Parnassius mnemosyne</name>
    <name type="common">clouded apollo</name>
    <dbReference type="NCBI Taxonomy" id="213953"/>
    <lineage>
        <taxon>Eukaryota</taxon>
        <taxon>Metazoa</taxon>
        <taxon>Ecdysozoa</taxon>
        <taxon>Arthropoda</taxon>
        <taxon>Hexapoda</taxon>
        <taxon>Insecta</taxon>
        <taxon>Pterygota</taxon>
        <taxon>Neoptera</taxon>
        <taxon>Endopterygota</taxon>
        <taxon>Lepidoptera</taxon>
        <taxon>Glossata</taxon>
        <taxon>Ditrysia</taxon>
        <taxon>Papilionoidea</taxon>
        <taxon>Papilionidae</taxon>
        <taxon>Parnassiinae</taxon>
        <taxon>Parnassini</taxon>
        <taxon>Parnassius</taxon>
        <taxon>Driopa</taxon>
    </lineage>
</organism>
<dbReference type="InterPro" id="IPR050951">
    <property type="entry name" value="Retrovirus_Pol_polyprotein"/>
</dbReference>
<gene>
    <name evidence="1" type="ORF">PARMNEM_LOCUS20188</name>
</gene>